<evidence type="ECO:0000313" key="1">
    <source>
        <dbReference type="EMBL" id="MCO1336180.1"/>
    </source>
</evidence>
<organism evidence="1 2">
    <name type="scientific">Microbulbifer okhotskensis</name>
    <dbReference type="NCBI Taxonomy" id="2926617"/>
    <lineage>
        <taxon>Bacteria</taxon>
        <taxon>Pseudomonadati</taxon>
        <taxon>Pseudomonadota</taxon>
        <taxon>Gammaproteobacteria</taxon>
        <taxon>Cellvibrionales</taxon>
        <taxon>Microbulbiferaceae</taxon>
        <taxon>Microbulbifer</taxon>
    </lineage>
</organism>
<sequence length="138" mass="16013">MEQRPKQEYVIEQERLIPFTLPRDPQQWQSIIQKFIQKSHHQIVVSVTCIKGETYFALPQGERIPVVVDDLALGIGLCTSFYVTEPNRITWVLATLKENEIFPGFTFSPQNEERLTIQALRVAAMEEKTPPNIFRVKQ</sequence>
<name>A0A9X2J7V4_9GAMM</name>
<keyword evidence="2" id="KW-1185">Reference proteome</keyword>
<protein>
    <submittedName>
        <fullName evidence="1">Uncharacterized protein</fullName>
    </submittedName>
</protein>
<accession>A0A9X2J7V4</accession>
<dbReference type="AlphaFoldDB" id="A0A9X2J7V4"/>
<comment type="caution">
    <text evidence="1">The sequence shown here is derived from an EMBL/GenBank/DDBJ whole genome shotgun (WGS) entry which is preliminary data.</text>
</comment>
<evidence type="ECO:0000313" key="2">
    <source>
        <dbReference type="Proteomes" id="UP001139028"/>
    </source>
</evidence>
<dbReference type="Proteomes" id="UP001139028">
    <property type="component" value="Unassembled WGS sequence"/>
</dbReference>
<proteinExistence type="predicted"/>
<reference evidence="1" key="1">
    <citation type="journal article" date="2022" name="Arch. Microbiol.">
        <title>Microbulbifer okhotskensis sp. nov., isolated from a deep bottom sediment of the Okhotsk Sea.</title>
        <authorList>
            <person name="Romanenko L."/>
            <person name="Kurilenko V."/>
            <person name="Otstavnykh N."/>
            <person name="Velansky P."/>
            <person name="Isaeva M."/>
            <person name="Mikhailov V."/>
        </authorList>
    </citation>
    <scope>NUCLEOTIDE SEQUENCE</scope>
    <source>
        <strain evidence="1">OS29</strain>
    </source>
</reference>
<dbReference type="EMBL" id="JALBWM010000111">
    <property type="protein sequence ID" value="MCO1336180.1"/>
    <property type="molecule type" value="Genomic_DNA"/>
</dbReference>
<gene>
    <name evidence="1" type="ORF">MO867_17760</name>
</gene>